<name>W1NYV4_AMBTC</name>
<reference evidence="2" key="1">
    <citation type="journal article" date="2013" name="Science">
        <title>The Amborella genome and the evolution of flowering plants.</title>
        <authorList>
            <consortium name="Amborella Genome Project"/>
        </authorList>
    </citation>
    <scope>NUCLEOTIDE SEQUENCE [LARGE SCALE GENOMIC DNA]</scope>
</reference>
<gene>
    <name evidence="1" type="ORF">AMTR_s00086p00067770</name>
</gene>
<evidence type="ECO:0000313" key="1">
    <source>
        <dbReference type="EMBL" id="ERN02777.1"/>
    </source>
</evidence>
<dbReference type="Gramene" id="ERN02777">
    <property type="protein sequence ID" value="ERN02777"/>
    <property type="gene ID" value="AMTR_s00086p00067770"/>
</dbReference>
<dbReference type="STRING" id="13333.W1NYV4"/>
<dbReference type="Proteomes" id="UP000017836">
    <property type="component" value="Unassembled WGS sequence"/>
</dbReference>
<accession>W1NYV4</accession>
<proteinExistence type="predicted"/>
<evidence type="ECO:0000313" key="2">
    <source>
        <dbReference type="Proteomes" id="UP000017836"/>
    </source>
</evidence>
<sequence>MAAQEEHAGHLGTRLGDLEADVASWIDVFKENLKTLNDELSLVKRALSNSSGVLEQTSVKVPELKPFGRARVVKELETFLSDMEQYITVACAREEDRQQ</sequence>
<protein>
    <submittedName>
        <fullName evidence="1">Uncharacterized protein</fullName>
    </submittedName>
</protein>
<dbReference type="AlphaFoldDB" id="W1NYV4"/>
<organism evidence="1 2">
    <name type="scientific">Amborella trichopoda</name>
    <dbReference type="NCBI Taxonomy" id="13333"/>
    <lineage>
        <taxon>Eukaryota</taxon>
        <taxon>Viridiplantae</taxon>
        <taxon>Streptophyta</taxon>
        <taxon>Embryophyta</taxon>
        <taxon>Tracheophyta</taxon>
        <taxon>Spermatophyta</taxon>
        <taxon>Magnoliopsida</taxon>
        <taxon>Amborellales</taxon>
        <taxon>Amborellaceae</taxon>
        <taxon>Amborella</taxon>
    </lineage>
</organism>
<dbReference type="HOGENOM" id="CLU_2323576_0_0_1"/>
<dbReference type="EMBL" id="KI394485">
    <property type="protein sequence ID" value="ERN02777.1"/>
    <property type="molecule type" value="Genomic_DNA"/>
</dbReference>
<keyword evidence="2" id="KW-1185">Reference proteome</keyword>